<protein>
    <submittedName>
        <fullName evidence="2">Uncharacterized protein</fullName>
    </submittedName>
</protein>
<evidence type="ECO:0000256" key="1">
    <source>
        <dbReference type="SAM" id="MobiDB-lite"/>
    </source>
</evidence>
<organism evidence="2 3">
    <name type="scientific">Ectocarpus siliculosus</name>
    <name type="common">Brown alga</name>
    <name type="synonym">Conferva siliculosa</name>
    <dbReference type="NCBI Taxonomy" id="2880"/>
    <lineage>
        <taxon>Eukaryota</taxon>
        <taxon>Sar</taxon>
        <taxon>Stramenopiles</taxon>
        <taxon>Ochrophyta</taxon>
        <taxon>PX clade</taxon>
        <taxon>Phaeophyceae</taxon>
        <taxon>Ectocarpales</taxon>
        <taxon>Ectocarpaceae</taxon>
        <taxon>Ectocarpus</taxon>
    </lineage>
</organism>
<dbReference type="EMBL" id="FN649741">
    <property type="protein sequence ID" value="CBJ31739.1"/>
    <property type="molecule type" value="Genomic_DNA"/>
</dbReference>
<feature type="compositionally biased region" description="Low complexity" evidence="1">
    <location>
        <begin position="56"/>
        <end position="78"/>
    </location>
</feature>
<dbReference type="AlphaFoldDB" id="D7FUT3"/>
<sequence length="399" mass="42509">MVQMTKPAEKCGETLDADAFDQEAKLDLAEELFVSCRFTEAARVCSAVLGEGSSCTSSPRRNFSSTSTSTTATTSSGSHDPAGSALVVAFDDQVIAPVGECGTSDLIVAVLLQCGFELQRTEEWGRCRAFYGTTRAIPFAVAILWLRLRLAGGELELVRRILWQLRAELGEEVRRCTPAVTANNSDFERAHSGAVTPAVANYSEATEMLVVQIMVPCGEFTEAEALVSSDAYLSPKDKSQLLKACEQSASERERESGAATGEGSTGNASNTASGSRSPCGRGGPSHSSYREDYREETKGGPQRDGRTRLEHSSSPDELGAAFCHQQRQQQQSPLQKFFSDVSDWTPEARVQLVVGAGAAGLAAYAALRNRDSLWRAARNAAGVAARTAGDVGAFIVGSS</sequence>
<evidence type="ECO:0000313" key="3">
    <source>
        <dbReference type="Proteomes" id="UP000002630"/>
    </source>
</evidence>
<gene>
    <name evidence="2" type="ORF">Esi_0279_0009</name>
</gene>
<keyword evidence="3" id="KW-1185">Reference proteome</keyword>
<dbReference type="InParanoid" id="D7FUT3"/>
<evidence type="ECO:0000313" key="2">
    <source>
        <dbReference type="EMBL" id="CBJ31739.1"/>
    </source>
</evidence>
<feature type="region of interest" description="Disordered" evidence="1">
    <location>
        <begin position="243"/>
        <end position="317"/>
    </location>
</feature>
<feature type="compositionally biased region" description="Basic and acidic residues" evidence="1">
    <location>
        <begin position="288"/>
        <end position="314"/>
    </location>
</feature>
<dbReference type="Proteomes" id="UP000002630">
    <property type="component" value="Linkage Group LG16"/>
</dbReference>
<feature type="region of interest" description="Disordered" evidence="1">
    <location>
        <begin position="51"/>
        <end position="80"/>
    </location>
</feature>
<accession>D7FUT3</accession>
<reference evidence="2 3" key="1">
    <citation type="journal article" date="2010" name="Nature">
        <title>The Ectocarpus genome and the independent evolution of multicellularity in brown algae.</title>
        <authorList>
            <person name="Cock J.M."/>
            <person name="Sterck L."/>
            <person name="Rouze P."/>
            <person name="Scornet D."/>
            <person name="Allen A.E."/>
            <person name="Amoutzias G."/>
            <person name="Anthouard V."/>
            <person name="Artiguenave F."/>
            <person name="Aury J.M."/>
            <person name="Badger J.H."/>
            <person name="Beszteri B."/>
            <person name="Billiau K."/>
            <person name="Bonnet E."/>
            <person name="Bothwell J.H."/>
            <person name="Bowler C."/>
            <person name="Boyen C."/>
            <person name="Brownlee C."/>
            <person name="Carrano C.J."/>
            <person name="Charrier B."/>
            <person name="Cho G.Y."/>
            <person name="Coelho S.M."/>
            <person name="Collen J."/>
            <person name="Corre E."/>
            <person name="Da Silva C."/>
            <person name="Delage L."/>
            <person name="Delaroque N."/>
            <person name="Dittami S.M."/>
            <person name="Doulbeau S."/>
            <person name="Elias M."/>
            <person name="Farnham G."/>
            <person name="Gachon C.M."/>
            <person name="Gschloessl B."/>
            <person name="Heesch S."/>
            <person name="Jabbari K."/>
            <person name="Jubin C."/>
            <person name="Kawai H."/>
            <person name="Kimura K."/>
            <person name="Kloareg B."/>
            <person name="Kupper F.C."/>
            <person name="Lang D."/>
            <person name="Le Bail A."/>
            <person name="Leblanc C."/>
            <person name="Lerouge P."/>
            <person name="Lohr M."/>
            <person name="Lopez P.J."/>
            <person name="Martens C."/>
            <person name="Maumus F."/>
            <person name="Michel G."/>
            <person name="Miranda-Saavedra D."/>
            <person name="Morales J."/>
            <person name="Moreau H."/>
            <person name="Motomura T."/>
            <person name="Nagasato C."/>
            <person name="Napoli C.A."/>
            <person name="Nelson D.R."/>
            <person name="Nyvall-Collen P."/>
            <person name="Peters A.F."/>
            <person name="Pommier C."/>
            <person name="Potin P."/>
            <person name="Poulain J."/>
            <person name="Quesneville H."/>
            <person name="Read B."/>
            <person name="Rensing S.A."/>
            <person name="Ritter A."/>
            <person name="Rousvoal S."/>
            <person name="Samanta M."/>
            <person name="Samson G."/>
            <person name="Schroeder D.C."/>
            <person name="Segurens B."/>
            <person name="Strittmatter M."/>
            <person name="Tonon T."/>
            <person name="Tregear J.W."/>
            <person name="Valentin K."/>
            <person name="von Dassow P."/>
            <person name="Yamagishi T."/>
            <person name="Van de Peer Y."/>
            <person name="Wincker P."/>
        </authorList>
    </citation>
    <scope>NUCLEOTIDE SEQUENCE [LARGE SCALE GENOMIC DNA]</scope>
    <source>
        <strain evidence="3">Ec32 / CCAP1310/4</strain>
    </source>
</reference>
<feature type="compositionally biased region" description="Low complexity" evidence="1">
    <location>
        <begin position="273"/>
        <end position="287"/>
    </location>
</feature>
<dbReference type="OrthoDB" id="10396474at2759"/>
<proteinExistence type="predicted"/>
<dbReference type="EMBL" id="FN648463">
    <property type="protein sequence ID" value="CBJ31739.1"/>
    <property type="molecule type" value="Genomic_DNA"/>
</dbReference>
<name>D7FUT3_ECTSI</name>